<dbReference type="Pfam" id="PF13478">
    <property type="entry name" value="XdhC_C"/>
    <property type="match status" value="1"/>
</dbReference>
<dbReference type="Gene3D" id="3.40.50.720">
    <property type="entry name" value="NAD(P)-binding Rossmann-like Domain"/>
    <property type="match status" value="1"/>
</dbReference>
<dbReference type="InterPro" id="IPR052698">
    <property type="entry name" value="MoCofactor_Util/Proc"/>
</dbReference>
<evidence type="ECO:0000259" key="1">
    <source>
        <dbReference type="Pfam" id="PF02625"/>
    </source>
</evidence>
<dbReference type="Pfam" id="PF02625">
    <property type="entry name" value="XdhC_CoxI"/>
    <property type="match status" value="1"/>
</dbReference>
<name>A0A9D1TUB0_9GAMM</name>
<evidence type="ECO:0000313" key="4">
    <source>
        <dbReference type="Proteomes" id="UP000823934"/>
    </source>
</evidence>
<dbReference type="InterPro" id="IPR003777">
    <property type="entry name" value="XdhC_CoxI"/>
</dbReference>
<evidence type="ECO:0000259" key="2">
    <source>
        <dbReference type="Pfam" id="PF13478"/>
    </source>
</evidence>
<protein>
    <submittedName>
        <fullName evidence="3">XdhC family protein</fullName>
    </submittedName>
</protein>
<accession>A0A9D1TUB0</accession>
<dbReference type="PANTHER" id="PTHR30388:SF4">
    <property type="entry name" value="MOLYBDENUM COFACTOR INSERTION CHAPERONE PAOD"/>
    <property type="match status" value="1"/>
</dbReference>
<evidence type="ECO:0000313" key="3">
    <source>
        <dbReference type="EMBL" id="HIW06632.1"/>
    </source>
</evidence>
<comment type="caution">
    <text evidence="3">The sequence shown here is derived from an EMBL/GenBank/DDBJ whole genome shotgun (WGS) entry which is preliminary data.</text>
</comment>
<dbReference type="EMBL" id="DXHP01000107">
    <property type="protein sequence ID" value="HIW06632.1"/>
    <property type="molecule type" value="Genomic_DNA"/>
</dbReference>
<reference evidence="3" key="1">
    <citation type="journal article" date="2021" name="PeerJ">
        <title>Extensive microbial diversity within the chicken gut microbiome revealed by metagenomics and culture.</title>
        <authorList>
            <person name="Gilroy R."/>
            <person name="Ravi A."/>
            <person name="Getino M."/>
            <person name="Pursley I."/>
            <person name="Horton D.L."/>
            <person name="Alikhan N.F."/>
            <person name="Baker D."/>
            <person name="Gharbi K."/>
            <person name="Hall N."/>
            <person name="Watson M."/>
            <person name="Adriaenssens E.M."/>
            <person name="Foster-Nyarko E."/>
            <person name="Jarju S."/>
            <person name="Secka A."/>
            <person name="Antonio M."/>
            <person name="Oren A."/>
            <person name="Chaudhuri R.R."/>
            <person name="La Ragione R."/>
            <person name="Hildebrand F."/>
            <person name="Pallen M.J."/>
        </authorList>
    </citation>
    <scope>NUCLEOTIDE SEQUENCE</scope>
    <source>
        <strain evidence="3">CHK160-9182</strain>
    </source>
</reference>
<feature type="domain" description="XdhC- CoxI" evidence="1">
    <location>
        <begin position="15"/>
        <end position="76"/>
    </location>
</feature>
<dbReference type="InterPro" id="IPR027051">
    <property type="entry name" value="XdhC_Rossmann_dom"/>
</dbReference>
<reference evidence="3" key="2">
    <citation type="submission" date="2021-04" db="EMBL/GenBank/DDBJ databases">
        <authorList>
            <person name="Gilroy R."/>
        </authorList>
    </citation>
    <scope>NUCLEOTIDE SEQUENCE</scope>
    <source>
        <strain evidence="3">CHK160-9182</strain>
    </source>
</reference>
<dbReference type="Proteomes" id="UP000823934">
    <property type="component" value="Unassembled WGS sequence"/>
</dbReference>
<organism evidence="3 4">
    <name type="scientific">Candidatus Ignatzschineria merdigallinarum</name>
    <dbReference type="NCBI Taxonomy" id="2838621"/>
    <lineage>
        <taxon>Bacteria</taxon>
        <taxon>Pseudomonadati</taxon>
        <taxon>Pseudomonadota</taxon>
        <taxon>Gammaproteobacteria</taxon>
        <taxon>Cardiobacteriales</taxon>
        <taxon>Ignatzschineriaceae</taxon>
        <taxon>Ignatzschineria</taxon>
    </lineage>
</organism>
<feature type="domain" description="XdhC Rossmann" evidence="2">
    <location>
        <begin position="171"/>
        <end position="316"/>
    </location>
</feature>
<gene>
    <name evidence="3" type="ORF">H9889_04835</name>
</gene>
<proteinExistence type="predicted"/>
<dbReference type="PANTHER" id="PTHR30388">
    <property type="entry name" value="ALDEHYDE OXIDOREDUCTASE MOLYBDENUM COFACTOR ASSEMBLY PROTEIN"/>
    <property type="match status" value="1"/>
</dbReference>
<sequence length="327" mass="36211">MKTLDLLVAETALKWSQDQQKIWLCTVLHTYGSAPRSPGALFVANSQGQYLGSLSGGCIEEDFLQKIQEGWFTKESDIAIYGEQSEHFRPNTTLPCGGTIDVLVEYLLPTPETTRYLTNMIKALSGQKTMIKRLTVGSKAILQEEDVQDKPRVYQSENNLEITLQSDTTIFIAGISAVALYCIEFAVSLGFMVIVTEDRPEELRQLNEIAQRDAITILKTFPAQYLEIEGASAQTAILSLTHDPRIDDFTMIAALDTPAFYIGAMGSRRNSEQRLQRLKECTDYSDNVLSRIHAPIGLPIGSKTPAEIALAIMADIVMHKNGMMPSA</sequence>
<dbReference type="AlphaFoldDB" id="A0A9D1TUB0"/>